<proteinExistence type="predicted"/>
<gene>
    <name evidence="2" type="ORF">KVT40_007379</name>
</gene>
<dbReference type="Proteomes" id="UP000809789">
    <property type="component" value="Unassembled WGS sequence"/>
</dbReference>
<accession>A0A8K0KVI6</accession>
<evidence type="ECO:0000313" key="3">
    <source>
        <dbReference type="Proteomes" id="UP000809789"/>
    </source>
</evidence>
<dbReference type="OrthoDB" id="4203691at2759"/>
<sequence>MAVGPNHMIRALMTWKSMHAEINHRVAMDRHLAAEEARFPTLNQTVARLEAQRYMKSQIQALRNDGTRSIMSKQVEKSNIAAAEPAPIATCASAATKKKGDKKKNKSRK</sequence>
<evidence type="ECO:0000313" key="2">
    <source>
        <dbReference type="EMBL" id="KAG8624312.1"/>
    </source>
</evidence>
<keyword evidence="3" id="KW-1185">Reference proteome</keyword>
<dbReference type="EMBL" id="JAESVG020000009">
    <property type="protein sequence ID" value="KAG8624312.1"/>
    <property type="molecule type" value="Genomic_DNA"/>
</dbReference>
<name>A0A8K0KVI6_9PEZI</name>
<comment type="caution">
    <text evidence="2">The sequence shown here is derived from an EMBL/GenBank/DDBJ whole genome shotgun (WGS) entry which is preliminary data.</text>
</comment>
<feature type="compositionally biased region" description="Low complexity" evidence="1">
    <location>
        <begin position="81"/>
        <end position="95"/>
    </location>
</feature>
<evidence type="ECO:0000256" key="1">
    <source>
        <dbReference type="SAM" id="MobiDB-lite"/>
    </source>
</evidence>
<organism evidence="2 3">
    <name type="scientific">Elsinoe batatas</name>
    <dbReference type="NCBI Taxonomy" id="2601811"/>
    <lineage>
        <taxon>Eukaryota</taxon>
        <taxon>Fungi</taxon>
        <taxon>Dikarya</taxon>
        <taxon>Ascomycota</taxon>
        <taxon>Pezizomycotina</taxon>
        <taxon>Dothideomycetes</taxon>
        <taxon>Dothideomycetidae</taxon>
        <taxon>Myriangiales</taxon>
        <taxon>Elsinoaceae</taxon>
        <taxon>Elsinoe</taxon>
    </lineage>
</organism>
<reference evidence="2" key="1">
    <citation type="submission" date="2021-07" db="EMBL/GenBank/DDBJ databases">
        <title>Elsinoe batatas strain:CRI-CJ2 Genome sequencing and assembly.</title>
        <authorList>
            <person name="Huang L."/>
        </authorList>
    </citation>
    <scope>NUCLEOTIDE SEQUENCE</scope>
    <source>
        <strain evidence="2">CRI-CJ2</strain>
    </source>
</reference>
<dbReference type="AlphaFoldDB" id="A0A8K0KVI6"/>
<feature type="region of interest" description="Disordered" evidence="1">
    <location>
        <begin position="81"/>
        <end position="109"/>
    </location>
</feature>
<protein>
    <submittedName>
        <fullName evidence="2">Uncharacterized protein</fullName>
    </submittedName>
</protein>
<feature type="compositionally biased region" description="Basic residues" evidence="1">
    <location>
        <begin position="96"/>
        <end position="109"/>
    </location>
</feature>